<dbReference type="GO" id="GO:0140268">
    <property type="term" value="C:endoplasmic reticulum-plasma membrane contact site"/>
    <property type="evidence" value="ECO:0007669"/>
    <property type="project" value="TreeGrafter"/>
</dbReference>
<dbReference type="Gene3D" id="2.30.29.30">
    <property type="entry name" value="Pleckstrin-homology domain (PH domain)/Phosphotyrosine-binding domain (PTB)"/>
    <property type="match status" value="1"/>
</dbReference>
<dbReference type="AlphaFoldDB" id="A0AAF0IJ68"/>
<feature type="compositionally biased region" description="Polar residues" evidence="6">
    <location>
        <begin position="502"/>
        <end position="515"/>
    </location>
</feature>
<feature type="domain" description="VASt" evidence="7">
    <location>
        <begin position="884"/>
        <end position="1056"/>
    </location>
</feature>
<dbReference type="GO" id="GO:0005789">
    <property type="term" value="C:endoplasmic reticulum membrane"/>
    <property type="evidence" value="ECO:0007669"/>
    <property type="project" value="TreeGrafter"/>
</dbReference>
<feature type="compositionally biased region" description="Basic and acidic residues" evidence="6">
    <location>
        <begin position="437"/>
        <end position="446"/>
    </location>
</feature>
<feature type="compositionally biased region" description="Polar residues" evidence="6">
    <location>
        <begin position="366"/>
        <end position="385"/>
    </location>
</feature>
<feature type="compositionally biased region" description="Low complexity" evidence="6">
    <location>
        <begin position="806"/>
        <end position="817"/>
    </location>
</feature>
<comment type="similarity">
    <text evidence="2">Belongs to the YSP2 family.</text>
</comment>
<evidence type="ECO:0000256" key="4">
    <source>
        <dbReference type="ARBA" id="ARBA00022989"/>
    </source>
</evidence>
<feature type="compositionally biased region" description="Low complexity" evidence="6">
    <location>
        <begin position="341"/>
        <end position="354"/>
    </location>
</feature>
<keyword evidence="4" id="KW-1133">Transmembrane helix</keyword>
<feature type="compositionally biased region" description="Acidic residues" evidence="6">
    <location>
        <begin position="790"/>
        <end position="803"/>
    </location>
</feature>
<dbReference type="InterPro" id="IPR051482">
    <property type="entry name" value="Cholesterol_transport"/>
</dbReference>
<proteinExistence type="inferred from homology"/>
<dbReference type="PANTHER" id="PTHR23319">
    <property type="entry name" value="GRAM DOMAIN CONTAINING 1B, ISOFORM E"/>
    <property type="match status" value="1"/>
</dbReference>
<feature type="region of interest" description="Disordered" evidence="6">
    <location>
        <begin position="1"/>
        <end position="179"/>
    </location>
</feature>
<feature type="region of interest" description="Disordered" evidence="6">
    <location>
        <begin position="763"/>
        <end position="879"/>
    </location>
</feature>
<feature type="compositionally biased region" description="Low complexity" evidence="6">
    <location>
        <begin position="292"/>
        <end position="315"/>
    </location>
</feature>
<dbReference type="GO" id="GO:0005886">
    <property type="term" value="C:plasma membrane"/>
    <property type="evidence" value="ECO:0007669"/>
    <property type="project" value="TreeGrafter"/>
</dbReference>
<dbReference type="PROSITE" id="PS51778">
    <property type="entry name" value="VAST"/>
    <property type="match status" value="1"/>
</dbReference>
<dbReference type="GO" id="GO:0032366">
    <property type="term" value="P:intracellular sterol transport"/>
    <property type="evidence" value="ECO:0007669"/>
    <property type="project" value="TreeGrafter"/>
</dbReference>
<feature type="region of interest" description="Disordered" evidence="6">
    <location>
        <begin position="192"/>
        <end position="408"/>
    </location>
</feature>
<feature type="compositionally biased region" description="Polar residues" evidence="6">
    <location>
        <begin position="542"/>
        <end position="553"/>
    </location>
</feature>
<accession>A0AAF0IJ68</accession>
<dbReference type="Proteomes" id="UP001219355">
    <property type="component" value="Chromosome 1"/>
</dbReference>
<name>A0AAF0IJ68_9EURO</name>
<organism evidence="8 9">
    <name type="scientific">Emydomyces testavorans</name>
    <dbReference type="NCBI Taxonomy" id="2070801"/>
    <lineage>
        <taxon>Eukaryota</taxon>
        <taxon>Fungi</taxon>
        <taxon>Dikarya</taxon>
        <taxon>Ascomycota</taxon>
        <taxon>Pezizomycotina</taxon>
        <taxon>Eurotiomycetes</taxon>
        <taxon>Eurotiomycetidae</taxon>
        <taxon>Onygenales</taxon>
        <taxon>Nannizziopsiaceae</taxon>
        <taxon>Emydomyces</taxon>
    </lineage>
</organism>
<feature type="compositionally biased region" description="Low complexity" evidence="6">
    <location>
        <begin position="237"/>
        <end position="251"/>
    </location>
</feature>
<dbReference type="GO" id="GO:0032541">
    <property type="term" value="C:cortical endoplasmic reticulum"/>
    <property type="evidence" value="ECO:0007669"/>
    <property type="project" value="TreeGrafter"/>
</dbReference>
<dbReference type="InterPro" id="IPR011993">
    <property type="entry name" value="PH-like_dom_sf"/>
</dbReference>
<dbReference type="Pfam" id="PF16016">
    <property type="entry name" value="VASt"/>
    <property type="match status" value="1"/>
</dbReference>
<feature type="region of interest" description="Disordered" evidence="6">
    <location>
        <begin position="538"/>
        <end position="558"/>
    </location>
</feature>
<dbReference type="GO" id="GO:0032934">
    <property type="term" value="F:sterol binding"/>
    <property type="evidence" value="ECO:0007669"/>
    <property type="project" value="TreeGrafter"/>
</dbReference>
<feature type="compositionally biased region" description="Low complexity" evidence="6">
    <location>
        <begin position="219"/>
        <end position="230"/>
    </location>
</feature>
<dbReference type="SMART" id="SM00568">
    <property type="entry name" value="GRAM"/>
    <property type="match status" value="1"/>
</dbReference>
<protein>
    <recommendedName>
        <fullName evidence="7">VASt domain-containing protein</fullName>
    </recommendedName>
</protein>
<dbReference type="EMBL" id="CP120627">
    <property type="protein sequence ID" value="WEW56519.1"/>
    <property type="molecule type" value="Genomic_DNA"/>
</dbReference>
<sequence>MESSPTETAFAPSPNGLKIFPRPKRSRTTLNEIDHPYASDQSSRTPSLDIRPSTSGGPSQDAAPTGLAKLIPGVKRRQRKKAKGGNNESLVDLNSDISGESRVSLPAVEINGQRRRSMTDPGSNPLTDDSESELYSSKGSHKLHRGGTSPIITVSDPSIHEESQNAYAAASVPSSETASDRNLSILRLATIGAPAQDSRSLAKGSATSSTGRKLREAFNPRSSNRNSNTSPDRESLKSSGSKGTKGFLGSGARRTSLSSKKNKKGPEDIPPVPIPPKLGDSDAPQGAGQLASTDTTPSTPPSSVNPSLPVTTTVTPPTPTDSRPRDFGTRFVDSPESMNTSGAPANAALNSSANTMSHRRVHSASAAHNPSKLSNSITLPSTPTIDDNKSSESRNNTSNQGGGGFFSSMFSAAQNAASTLSIGLNQGRSRNVTDTSEPEKHGKQEQAGEETQPSSGHDKDIEQQRELAVNTLGMGELNFSHLGIDASAGGVVTSPDGVVFTKSDQVGPSRRSTVSQRDEMAARIEDLRAARAVTMAYEKPPQSATLSVSNADDNQPEGRSTVLIAGSGKDSGGERTPPAASIIDGDISEHVKRSGSLRSRRGIRRKRGSSITTATSIGGIGQTLGVPGATSNVPRLTGFAVASKKRNRDFHQLFRSVPEDDYLIEDYSCALQREIILAGRIYISEGHICFSSNILGWVTTLVIGFDEIVAIEKESTAMVFPNAISIQTLHARHTFRSLLSRDSTYDLMVNIWKVNHPTLKSSVNGTHIEQGTGDKTEKAEVSDGETASLLEDEDEVYDEDEEGGMAHLDAAHSAADSETSEVAKPRKPAAMPVSSSTPFQAASVTVDDEAKTADKAANVSNSSAQFPGPKTHAPTEFTDPSGRYEKVVKDEIIPAPLGQVYSLVFGAASGAFISKFLIESEKVTELQFEDDKKGLTEENKTRSYTYIKPLNSSIGPKQTKCTSVEQLDFFDLEKAVLVTLTTQTPDVPSGNVFSVKTKYLFTWAPGNSTRFFMSCAVEWTGKSWIKGPIEKGANDGQLGYGTNLVKALKAGLAPKTRKLTPKGATKGKTKRARAAISEIDTGKGEASTADRAKVANWGLFEPLRGPLSPILDTFQPFWRSDVAVVVLCSLLFMMWYRAPSTYGLGYHGVVLHPLSVPERLVAYDELWTKEESELWDWLEERVGMDGLVIPVADTERSDSKRQQQLRQQRRRDYKDAEAKLRDERMSEREIADAIRVTQLRLETLQQAIERRKLNRKRQAEDREGASTK</sequence>
<feature type="region of interest" description="Disordered" evidence="6">
    <location>
        <begin position="499"/>
        <end position="519"/>
    </location>
</feature>
<evidence type="ECO:0000313" key="9">
    <source>
        <dbReference type="Proteomes" id="UP001219355"/>
    </source>
</evidence>
<comment type="subcellular location">
    <subcellularLocation>
        <location evidence="1">Membrane</location>
        <topology evidence="1">Single-pass membrane protein</topology>
    </subcellularLocation>
</comment>
<dbReference type="InterPro" id="IPR004182">
    <property type="entry name" value="GRAM"/>
</dbReference>
<feature type="compositionally biased region" description="Polar residues" evidence="6">
    <location>
        <begin position="833"/>
        <end position="843"/>
    </location>
</feature>
<dbReference type="CDD" id="cd13220">
    <property type="entry name" value="PH-GRAM_GRAMDC"/>
    <property type="match status" value="1"/>
</dbReference>
<dbReference type="GO" id="GO:0005739">
    <property type="term" value="C:mitochondrion"/>
    <property type="evidence" value="ECO:0007669"/>
    <property type="project" value="TreeGrafter"/>
</dbReference>
<dbReference type="PANTHER" id="PTHR23319:SF4">
    <property type="entry name" value="GRAM DOMAIN CONTAINING 1B, ISOFORM E"/>
    <property type="match status" value="1"/>
</dbReference>
<keyword evidence="3" id="KW-0812">Transmembrane</keyword>
<feature type="compositionally biased region" description="Basic and acidic residues" evidence="6">
    <location>
        <begin position="772"/>
        <end position="781"/>
    </location>
</feature>
<keyword evidence="5" id="KW-0472">Membrane</keyword>
<reference evidence="8" key="1">
    <citation type="submission" date="2023-03" db="EMBL/GenBank/DDBJ databases">
        <title>Emydomyces testavorans Genome Sequence.</title>
        <authorList>
            <person name="Hoyer L."/>
        </authorList>
    </citation>
    <scope>NUCLEOTIDE SEQUENCE</scope>
    <source>
        <strain evidence="8">16-2883</strain>
    </source>
</reference>
<evidence type="ECO:0000256" key="1">
    <source>
        <dbReference type="ARBA" id="ARBA00004167"/>
    </source>
</evidence>
<feature type="region of interest" description="Disordered" evidence="6">
    <location>
        <begin position="421"/>
        <end position="460"/>
    </location>
</feature>
<dbReference type="Pfam" id="PF02893">
    <property type="entry name" value="GRAM"/>
    <property type="match status" value="1"/>
</dbReference>
<evidence type="ECO:0000256" key="3">
    <source>
        <dbReference type="ARBA" id="ARBA00022692"/>
    </source>
</evidence>
<evidence type="ECO:0000313" key="8">
    <source>
        <dbReference type="EMBL" id="WEW56519.1"/>
    </source>
</evidence>
<feature type="compositionally biased region" description="Polar residues" evidence="6">
    <location>
        <begin position="120"/>
        <end position="138"/>
    </location>
</feature>
<gene>
    <name evidence="8" type="ORF">PRK78_001965</name>
</gene>
<feature type="compositionally biased region" description="Polar residues" evidence="6">
    <location>
        <begin position="39"/>
        <end position="58"/>
    </location>
</feature>
<evidence type="ECO:0000259" key="7">
    <source>
        <dbReference type="PROSITE" id="PS51778"/>
    </source>
</evidence>
<dbReference type="GO" id="GO:0120015">
    <property type="term" value="F:sterol transfer activity"/>
    <property type="evidence" value="ECO:0007669"/>
    <property type="project" value="TreeGrafter"/>
</dbReference>
<evidence type="ECO:0000256" key="6">
    <source>
        <dbReference type="SAM" id="MobiDB-lite"/>
    </source>
</evidence>
<feature type="compositionally biased region" description="Polar residues" evidence="6">
    <location>
        <begin position="421"/>
        <end position="435"/>
    </location>
</feature>
<evidence type="ECO:0000256" key="2">
    <source>
        <dbReference type="ARBA" id="ARBA00006582"/>
    </source>
</evidence>
<keyword evidence="9" id="KW-1185">Reference proteome</keyword>
<evidence type="ECO:0000256" key="5">
    <source>
        <dbReference type="ARBA" id="ARBA00023136"/>
    </source>
</evidence>
<feature type="compositionally biased region" description="Basic residues" evidence="6">
    <location>
        <begin position="74"/>
        <end position="83"/>
    </location>
</feature>
<dbReference type="InterPro" id="IPR031968">
    <property type="entry name" value="VASt"/>
</dbReference>